<dbReference type="SMART" id="SM00052">
    <property type="entry name" value="EAL"/>
    <property type="match status" value="1"/>
</dbReference>
<dbReference type="OrthoDB" id="23692at2"/>
<dbReference type="InterPro" id="IPR052155">
    <property type="entry name" value="Biofilm_reg_signaling"/>
</dbReference>
<keyword evidence="1" id="KW-1133">Transmembrane helix</keyword>
<dbReference type="PROSITE" id="PS50883">
    <property type="entry name" value="EAL"/>
    <property type="match status" value="1"/>
</dbReference>
<dbReference type="Pfam" id="PF20972">
    <property type="entry name" value="MASE9"/>
    <property type="match status" value="1"/>
</dbReference>
<dbReference type="CDD" id="cd01949">
    <property type="entry name" value="GGDEF"/>
    <property type="match status" value="1"/>
</dbReference>
<dbReference type="CDD" id="cd01948">
    <property type="entry name" value="EAL"/>
    <property type="match status" value="1"/>
</dbReference>
<dbReference type="NCBIfam" id="TIGR00254">
    <property type="entry name" value="GGDEF"/>
    <property type="match status" value="1"/>
</dbReference>
<dbReference type="EMBL" id="RBIL01000001">
    <property type="protein sequence ID" value="RKQ92743.1"/>
    <property type="molecule type" value="Genomic_DNA"/>
</dbReference>
<dbReference type="AlphaFoldDB" id="A0A660LFZ8"/>
<feature type="domain" description="EAL" evidence="2">
    <location>
        <begin position="410"/>
        <end position="663"/>
    </location>
</feature>
<feature type="transmembrane region" description="Helical" evidence="1">
    <location>
        <begin position="196"/>
        <end position="223"/>
    </location>
</feature>
<evidence type="ECO:0000313" key="4">
    <source>
        <dbReference type="EMBL" id="RKQ92743.1"/>
    </source>
</evidence>
<name>A0A660LFZ8_9ACTN</name>
<feature type="transmembrane region" description="Helical" evidence="1">
    <location>
        <begin position="112"/>
        <end position="133"/>
    </location>
</feature>
<organism evidence="4 5">
    <name type="scientific">Solirubrobacter pauli</name>
    <dbReference type="NCBI Taxonomy" id="166793"/>
    <lineage>
        <taxon>Bacteria</taxon>
        <taxon>Bacillati</taxon>
        <taxon>Actinomycetota</taxon>
        <taxon>Thermoleophilia</taxon>
        <taxon>Solirubrobacterales</taxon>
        <taxon>Solirubrobacteraceae</taxon>
        <taxon>Solirubrobacter</taxon>
    </lineage>
</organism>
<dbReference type="InterPro" id="IPR048430">
    <property type="entry name" value="MASE9"/>
</dbReference>
<feature type="transmembrane region" description="Helical" evidence="1">
    <location>
        <begin position="13"/>
        <end position="34"/>
    </location>
</feature>
<keyword evidence="5" id="KW-1185">Reference proteome</keyword>
<dbReference type="Gene3D" id="3.30.70.270">
    <property type="match status" value="1"/>
</dbReference>
<dbReference type="InterPro" id="IPR029787">
    <property type="entry name" value="Nucleotide_cyclase"/>
</dbReference>
<accession>A0A660LFZ8</accession>
<dbReference type="PANTHER" id="PTHR44757:SF2">
    <property type="entry name" value="BIOFILM ARCHITECTURE MAINTENANCE PROTEIN MBAA"/>
    <property type="match status" value="1"/>
</dbReference>
<dbReference type="FunFam" id="3.30.70.270:FF:000001">
    <property type="entry name" value="Diguanylate cyclase domain protein"/>
    <property type="match status" value="1"/>
</dbReference>
<dbReference type="SMART" id="SM00267">
    <property type="entry name" value="GGDEF"/>
    <property type="match status" value="1"/>
</dbReference>
<dbReference type="Gene3D" id="3.20.20.450">
    <property type="entry name" value="EAL domain"/>
    <property type="match status" value="1"/>
</dbReference>
<feature type="transmembrane region" description="Helical" evidence="1">
    <location>
        <begin position="76"/>
        <end position="100"/>
    </location>
</feature>
<dbReference type="InterPro" id="IPR043128">
    <property type="entry name" value="Rev_trsase/Diguanyl_cyclase"/>
</dbReference>
<feature type="domain" description="GGDEF" evidence="3">
    <location>
        <begin position="269"/>
        <end position="401"/>
    </location>
</feature>
<dbReference type="Pfam" id="PF00990">
    <property type="entry name" value="GGDEF"/>
    <property type="match status" value="1"/>
</dbReference>
<dbReference type="InterPro" id="IPR035919">
    <property type="entry name" value="EAL_sf"/>
</dbReference>
<dbReference type="PROSITE" id="PS50887">
    <property type="entry name" value="GGDEF"/>
    <property type="match status" value="1"/>
</dbReference>
<keyword evidence="1" id="KW-0812">Transmembrane</keyword>
<dbReference type="InterPro" id="IPR001633">
    <property type="entry name" value="EAL_dom"/>
</dbReference>
<sequence length="686" mass="74240">MPSVVRKLTALDAYVNAVILVGAVCAVWLTLDGAGELHRLWSPEAMVFFVFAFGGEFVTLKVMTRGAEGEVTTSTTFALAAMILVHPLAGLIALGSANLVADTWGRKPLQKILFNFFQYAIVVGAAGLVMKLLTGLPRDAAPHLDPSDLPGVLIAALVFFIANIGLVSIVVALATQSSVFTYLARDLFFQASINGLMLGLAPIVVLAADFALPAIALLFLPIFAVHRGGREAIAKEHQALHDALTGLPNRELFKDRIDQTVRTAKRTGETAVVMIMDLDHFKEINDTLGHHMGDALLQEVSSRLQKALRDSDTVARLGGDEFGVLLPSVTTADDATAVAQQLLGHLREPFVLDGMRLEIDASIGLALFPKDGEHNETLQQRADIAMYSAKQAGRGFAMFEPELDRHSPRRLALAGGLRSAIGEGQIRLFYQPKADLRTGRIMGCEALARWDHPEFGIVGPSEFVPIAEQTGLITPLTSFVLDAAIQQVGEWQRAGLELSVAVNLSARSFLDTQLAVEIPRLLARHSVEARLLELEITESMLMTDPARAEATLTRLHQIGLTLSVDDFGTGYSSLANLKRLPVDVIKIDKSFVMEMAVDASDAAIVRSTIELAHNLGLRVVAEGVESEDAWRHLDALGCDLAQGYYLSRPLPAEAATRLIHERGAGFQASVGPSRPPQDLLQRFTKV</sequence>
<proteinExistence type="predicted"/>
<gene>
    <name evidence="4" type="ORF">C8N24_2597</name>
</gene>
<reference evidence="4 5" key="1">
    <citation type="submission" date="2018-10" db="EMBL/GenBank/DDBJ databases">
        <title>Genomic Encyclopedia of Archaeal and Bacterial Type Strains, Phase II (KMG-II): from individual species to whole genera.</title>
        <authorList>
            <person name="Goeker M."/>
        </authorList>
    </citation>
    <scope>NUCLEOTIDE SEQUENCE [LARGE SCALE GENOMIC DNA]</scope>
    <source>
        <strain evidence="4 5">DSM 14954</strain>
    </source>
</reference>
<dbReference type="SUPFAM" id="SSF55073">
    <property type="entry name" value="Nucleotide cyclase"/>
    <property type="match status" value="1"/>
</dbReference>
<comment type="caution">
    <text evidence="4">The sequence shown here is derived from an EMBL/GenBank/DDBJ whole genome shotgun (WGS) entry which is preliminary data.</text>
</comment>
<evidence type="ECO:0000259" key="3">
    <source>
        <dbReference type="PROSITE" id="PS50887"/>
    </source>
</evidence>
<feature type="transmembrane region" description="Helical" evidence="1">
    <location>
        <begin position="153"/>
        <end position="175"/>
    </location>
</feature>
<keyword evidence="1" id="KW-0472">Membrane</keyword>
<dbReference type="SUPFAM" id="SSF141868">
    <property type="entry name" value="EAL domain-like"/>
    <property type="match status" value="1"/>
</dbReference>
<dbReference type="RefSeq" id="WP_121250484.1">
    <property type="nucleotide sequence ID" value="NZ_RBIL01000001.1"/>
</dbReference>
<dbReference type="InterPro" id="IPR000160">
    <property type="entry name" value="GGDEF_dom"/>
</dbReference>
<evidence type="ECO:0000259" key="2">
    <source>
        <dbReference type="PROSITE" id="PS50883"/>
    </source>
</evidence>
<dbReference type="Proteomes" id="UP000278962">
    <property type="component" value="Unassembled WGS sequence"/>
</dbReference>
<protein>
    <submittedName>
        <fullName evidence="4">Diguanylate cyclase (GGDEF)-like protein</fullName>
    </submittedName>
</protein>
<dbReference type="PANTHER" id="PTHR44757">
    <property type="entry name" value="DIGUANYLATE CYCLASE DGCP"/>
    <property type="match status" value="1"/>
</dbReference>
<evidence type="ECO:0000256" key="1">
    <source>
        <dbReference type="SAM" id="Phobius"/>
    </source>
</evidence>
<dbReference type="Pfam" id="PF00563">
    <property type="entry name" value="EAL"/>
    <property type="match status" value="1"/>
</dbReference>
<evidence type="ECO:0000313" key="5">
    <source>
        <dbReference type="Proteomes" id="UP000278962"/>
    </source>
</evidence>
<dbReference type="FunFam" id="3.20.20.450:FF:000001">
    <property type="entry name" value="Cyclic di-GMP phosphodiesterase yahA"/>
    <property type="match status" value="1"/>
</dbReference>